<organism evidence="1 2">
    <name type="scientific">Ceratopteris richardii</name>
    <name type="common">Triangle waterfern</name>
    <dbReference type="NCBI Taxonomy" id="49495"/>
    <lineage>
        <taxon>Eukaryota</taxon>
        <taxon>Viridiplantae</taxon>
        <taxon>Streptophyta</taxon>
        <taxon>Embryophyta</taxon>
        <taxon>Tracheophyta</taxon>
        <taxon>Polypodiopsida</taxon>
        <taxon>Polypodiidae</taxon>
        <taxon>Polypodiales</taxon>
        <taxon>Pteridineae</taxon>
        <taxon>Pteridaceae</taxon>
        <taxon>Parkerioideae</taxon>
        <taxon>Ceratopteris</taxon>
    </lineage>
</organism>
<keyword evidence="2" id="KW-1185">Reference proteome</keyword>
<gene>
    <name evidence="1" type="ORF">KP509_06G013100</name>
</gene>
<comment type="caution">
    <text evidence="1">The sequence shown here is derived from an EMBL/GenBank/DDBJ whole genome shotgun (WGS) entry which is preliminary data.</text>
</comment>
<dbReference type="Proteomes" id="UP000825935">
    <property type="component" value="Chromosome 6"/>
</dbReference>
<evidence type="ECO:0000313" key="2">
    <source>
        <dbReference type="Proteomes" id="UP000825935"/>
    </source>
</evidence>
<proteinExistence type="predicted"/>
<reference evidence="1" key="1">
    <citation type="submission" date="2021-08" db="EMBL/GenBank/DDBJ databases">
        <title>WGS assembly of Ceratopteris richardii.</title>
        <authorList>
            <person name="Marchant D.B."/>
            <person name="Chen G."/>
            <person name="Jenkins J."/>
            <person name="Shu S."/>
            <person name="Leebens-Mack J."/>
            <person name="Grimwood J."/>
            <person name="Schmutz J."/>
            <person name="Soltis P."/>
            <person name="Soltis D."/>
            <person name="Chen Z.-H."/>
        </authorList>
    </citation>
    <scope>NUCLEOTIDE SEQUENCE</scope>
    <source>
        <strain evidence="1">Whitten #5841</strain>
        <tissue evidence="1">Leaf</tissue>
    </source>
</reference>
<evidence type="ECO:0000313" key="1">
    <source>
        <dbReference type="EMBL" id="KAH7434343.1"/>
    </source>
</evidence>
<sequence>MIIDIHTALEGAAIAKRKCNALELVAQRNFSLSLFPKVRSLSLSLSPPWPPTHFPPPPPPLSPPPPCVYCDCAYSQECQRVYFPKENLPSVGEVLKVRIASICKCKHPNTSSTELKVTSPT</sequence>
<dbReference type="AlphaFoldDB" id="A0A8T2UKI0"/>
<protein>
    <submittedName>
        <fullName evidence="1">Uncharacterized protein</fullName>
    </submittedName>
</protein>
<name>A0A8T2UKI0_CERRI</name>
<dbReference type="EMBL" id="CM035411">
    <property type="protein sequence ID" value="KAH7434343.1"/>
    <property type="molecule type" value="Genomic_DNA"/>
</dbReference>
<accession>A0A8T2UKI0</accession>